<evidence type="ECO:0000256" key="5">
    <source>
        <dbReference type="SAM" id="MobiDB-lite"/>
    </source>
</evidence>
<name>A0A225CMR7_9MICO</name>
<dbReference type="SUPFAM" id="SSF51735">
    <property type="entry name" value="NAD(P)-binding Rossmann-fold domains"/>
    <property type="match status" value="2"/>
</dbReference>
<keyword evidence="2" id="KW-0597">Phosphoprotein</keyword>
<sequence>MDDTADAGTLDRRLARTPLAVVGLSSLFPGSTDVEGFWNGIVDRVDAIRDIPDWHWDVEDHYSPDRTAPDKTYARRGGFIDPVPFHPIDFGIPPSQLDVTDVLQLLSLVVTRDLLRDAGTDAGDWYDAARTGVVLGVTGANQLTQPLSARLQTPAILRAARSVGLSEADAAEIARRFRAGFAPWEENSFPGMLGNVVAGRVANRFDLGGMNMTVDAACASSLGALRAAAAELVDHRADTMITGGCDAENTVFMYLCFSKTPAFSPSGDVRPFDASSDGTLIGEGIGMLALRRLEDAERDGNRIYSVIRGIGSASDGRYKSIYAPRASGQQLALRRAYEDADCAPTSVSVVEAHGTGTAVGDATELRALSEVLAEAGAAEGSIAIGSVKSQIGHTKAAAGAAGLIKLSLALQHRIVPPTIKVETPASAFAGSPLHVSTQPRPWFRSPDQPVRRAGLSAFGFGGTNFHVVLEEHPASRAIGNALDRSVVRLWAAPTPAELAAALEDGAAPVASGTAIDPGWPRIALVAPTTDAADAMRSGAARRIRAESDAAWSDPRGSHYRPAALDGARVGLLFSGQGSQHVDAALSAVLREPVLMDALEDAYATAGLEGLAAIAYPPPATDDAGRSARTARLRETQDAQPAIGALSAAHHRLLTGLGLAPSAFAGHSFGELTALWAAGSLDDASFLRLARLRGEAMAAAASGHGDAGAMVAVLADRATADALVAATEGLVLCNVNSPRQHVVGGSREAVDRVVRLAEERGVRVVELPVAAAFHTPAVAGAVDAFGEAVRAAGVGAPTRGSVHANTPGGSYGSDVAANAELLAAQLAHPVDFERGVRRMHEDGVRVFVECGPGNVLARLVTEILGDADDVLVVAADAGDPATSQHVLATTIARLAVAGALERWQSAGLRERPVPREGTGPAVMLTGVNHVSAARADGYERLLAEPYELTSRAPRSPDVAASAALAVAASSAVAVPPHAAPPTPAPAGRVADEVPLPVRAPIPITTHRTRSEPENMSVIHTTPSRHLDLAREQLNVHADFLSGQQDVSRALLSMLEGDHDHVPVDGIREIVAQCIAVGDAHVQVNRMISAGGADEPADGSSRGARSGRARIGAPADGGGSGGSGGSRPARHEGALAERPAPRSIALRDDHVRAGSEMTRMGAPTATEAVVHAAAANPGAHAAASATAPPAVQEDATPAAPDASPDVVADTAAADAPAAPAVDVDMEALVREVVAEKTGYSADILELDMGIEADLGIDSIKRVEILGAIGERFPGRAPFSPEEVAELRTLGDIVDALRTPGSGTSRERRAAAAADDEEAAPGIRRSVVRWRRIPGPDLPASRPRRRVALVDLADAPLTAPLRRALEGVGHEVRVTTPDDLGDLAGDMVLVAGPGGDATGALVAALIAVQAFVRAHGPRPADDEAAPRLLAVGLLDGRDPDSADGIAAAGLAGLVRTARIEHPGIRSRAVMLEDGGGLDPDAAATALVDELDDAADGLDTVRWSAGERSAVRVEPDDTAAAAAAQDADAAVPSARARWDDLDVDDAVLVTGGAQGITALCVRELAAANPRPAYVLAGRTPSAEPAWATGLASPAELRDAAATLLRDAGKRPTPRAVGALAESVLAGRRVAEQLAALERAGVRAHYVRVDLTDADATRQALAPFAARITAVVHGAGAIADKLIADKAPEDARRVIATKLRSLENVLAGLGGSTRLRHVVLFSSVAGLFGNRGQGDYAMANTVLDRWAEGLAAHLPAAHVVSIDWGAWDGGMVSDAVRALFRARGYALVAPGTGARMLVEQTTAPHVDQRQVLIGPAEPLSGDPVLARRTRSALLLDGLFGSELVRAHALDGTRILPLAAAACLLAAAGGRHTGRLPAELRDVRVSAGVGDADAGPFVVLLEDATADGPGDARIHAVLASAGDGPGGRDRPRFAATLASASPALPGGTPAAPPSSTSPVRPLDPYASGLLFHADALQAVTGVQRDEDAVTVHAVNPAVARPLATEAGAMDVVALDVAMQAALVSAHEAGGMVALPSAVGSLRWTGGTAAGDALRIRATGIRALADRTRMDLVVTAVRAGREHVVATLDDVEVTRRPAAVTAPSAADALVTAGAS</sequence>
<feature type="region of interest" description="C-terminal hotdog fold" evidence="4">
    <location>
        <begin position="1950"/>
        <end position="2095"/>
    </location>
</feature>
<dbReference type="GO" id="GO:0006633">
    <property type="term" value="P:fatty acid biosynthetic process"/>
    <property type="evidence" value="ECO:0007669"/>
    <property type="project" value="InterPro"/>
</dbReference>
<dbReference type="OrthoDB" id="9778690at2"/>
<dbReference type="Pfam" id="PF08659">
    <property type="entry name" value="KR"/>
    <property type="match status" value="1"/>
</dbReference>
<dbReference type="PANTHER" id="PTHR43074:SF1">
    <property type="entry name" value="BETA-KETOACYL SYNTHASE FAMILY PROTEIN-RELATED"/>
    <property type="match status" value="1"/>
</dbReference>
<dbReference type="InterPro" id="IPR001227">
    <property type="entry name" value="Ac_transferase_dom_sf"/>
</dbReference>
<evidence type="ECO:0000313" key="10">
    <source>
        <dbReference type="Proteomes" id="UP000215316"/>
    </source>
</evidence>
<dbReference type="InterPro" id="IPR016035">
    <property type="entry name" value="Acyl_Trfase/lysoPLipase"/>
</dbReference>
<feature type="region of interest" description="N-terminal hotdog fold" evidence="4">
    <location>
        <begin position="1805"/>
        <end position="1934"/>
    </location>
</feature>
<dbReference type="Gene3D" id="3.30.70.250">
    <property type="entry name" value="Malonyl-CoA ACP transacylase, ACP-binding"/>
    <property type="match status" value="1"/>
</dbReference>
<dbReference type="InterPro" id="IPR018201">
    <property type="entry name" value="Ketoacyl_synth_AS"/>
</dbReference>
<dbReference type="Gene3D" id="3.40.366.10">
    <property type="entry name" value="Malonyl-Coenzyme A Acyl Carrier Protein, domain 2"/>
    <property type="match status" value="1"/>
</dbReference>
<evidence type="ECO:0000256" key="2">
    <source>
        <dbReference type="ARBA" id="ARBA00022553"/>
    </source>
</evidence>
<dbReference type="SUPFAM" id="SSF52151">
    <property type="entry name" value="FabD/lysophospholipase-like"/>
    <property type="match status" value="1"/>
</dbReference>
<evidence type="ECO:0000256" key="1">
    <source>
        <dbReference type="ARBA" id="ARBA00022450"/>
    </source>
</evidence>
<evidence type="ECO:0000259" key="7">
    <source>
        <dbReference type="PROSITE" id="PS52004"/>
    </source>
</evidence>
<dbReference type="PROSITE" id="PS50075">
    <property type="entry name" value="CARRIER"/>
    <property type="match status" value="1"/>
</dbReference>
<dbReference type="InterPro" id="IPR032821">
    <property type="entry name" value="PKS_assoc"/>
</dbReference>
<organism evidence="9 10">
    <name type="scientific">Clavibacter tessellarius</name>
    <dbReference type="NCBI Taxonomy" id="31965"/>
    <lineage>
        <taxon>Bacteria</taxon>
        <taxon>Bacillati</taxon>
        <taxon>Actinomycetota</taxon>
        <taxon>Actinomycetes</taxon>
        <taxon>Micrococcales</taxon>
        <taxon>Microbacteriaceae</taxon>
        <taxon>Clavibacter</taxon>
    </lineage>
</organism>
<evidence type="ECO:0000259" key="8">
    <source>
        <dbReference type="PROSITE" id="PS52019"/>
    </source>
</evidence>
<dbReference type="Gene3D" id="3.40.50.720">
    <property type="entry name" value="NAD(P)-binding Rossmann-like Domain"/>
    <property type="match status" value="1"/>
</dbReference>
<dbReference type="Gene3D" id="1.10.1200.10">
    <property type="entry name" value="ACP-like"/>
    <property type="match status" value="1"/>
</dbReference>
<reference evidence="9" key="1">
    <citation type="submission" date="2017-08" db="EMBL/GenBank/DDBJ databases">
        <title>Genomes of multiple Clavibacter strains from different subspecies.</title>
        <authorList>
            <person name="Yuan X.-K."/>
            <person name="Li X.-S."/>
            <person name="Nie J."/>
            <person name="De Boer S.H."/>
        </authorList>
    </citation>
    <scope>NUCLEOTIDE SEQUENCE [LARGE SCALE GENOMIC DNA]</scope>
    <source>
        <strain evidence="9">ATCC 33566</strain>
    </source>
</reference>
<dbReference type="InterPro" id="IPR036736">
    <property type="entry name" value="ACP-like_sf"/>
</dbReference>
<dbReference type="GO" id="GO:0004315">
    <property type="term" value="F:3-oxoacyl-[acyl-carrier-protein] synthase activity"/>
    <property type="evidence" value="ECO:0007669"/>
    <property type="project" value="InterPro"/>
</dbReference>
<dbReference type="InterPro" id="IPR049900">
    <property type="entry name" value="PKS_mFAS_DH"/>
</dbReference>
<dbReference type="SMART" id="SM00827">
    <property type="entry name" value="PKS_AT"/>
    <property type="match status" value="1"/>
</dbReference>
<dbReference type="EMBL" id="MZMQ01000001">
    <property type="protein sequence ID" value="OQJ63686.1"/>
    <property type="molecule type" value="Genomic_DNA"/>
</dbReference>
<comment type="caution">
    <text evidence="9">The sequence shown here is derived from an EMBL/GenBank/DDBJ whole genome shotgun (WGS) entry which is preliminary data.</text>
</comment>
<dbReference type="SUPFAM" id="SSF47336">
    <property type="entry name" value="ACP-like"/>
    <property type="match status" value="1"/>
</dbReference>
<protein>
    <submittedName>
        <fullName evidence="9">Uncharacterized protein</fullName>
    </submittedName>
</protein>
<evidence type="ECO:0000313" key="9">
    <source>
        <dbReference type="EMBL" id="OQJ63686.1"/>
    </source>
</evidence>
<dbReference type="CDD" id="cd00833">
    <property type="entry name" value="PKS"/>
    <property type="match status" value="1"/>
</dbReference>
<feature type="domain" description="Ketosynthase family 3 (KS3)" evidence="7">
    <location>
        <begin position="16"/>
        <end position="471"/>
    </location>
</feature>
<dbReference type="InterPro" id="IPR014031">
    <property type="entry name" value="Ketoacyl_synth_C"/>
</dbReference>
<dbReference type="Pfam" id="PF00550">
    <property type="entry name" value="PP-binding"/>
    <property type="match status" value="1"/>
</dbReference>
<dbReference type="PANTHER" id="PTHR43074">
    <property type="entry name" value="OMEGA-3 POLYUNSATURATED FATTY ACID SYNTHASE PFAB-RELATED"/>
    <property type="match status" value="1"/>
</dbReference>
<accession>A0A225CMR7</accession>
<dbReference type="SMART" id="SM00825">
    <property type="entry name" value="PKS_KS"/>
    <property type="match status" value="1"/>
</dbReference>
<evidence type="ECO:0000259" key="6">
    <source>
        <dbReference type="PROSITE" id="PS50075"/>
    </source>
</evidence>
<feature type="region of interest" description="Disordered" evidence="5">
    <location>
        <begin position="1178"/>
        <end position="1209"/>
    </location>
</feature>
<dbReference type="InterPro" id="IPR013968">
    <property type="entry name" value="PKS_KR"/>
</dbReference>
<dbReference type="PROSITE" id="PS52019">
    <property type="entry name" value="PKS_MFAS_DH"/>
    <property type="match status" value="1"/>
</dbReference>
<feature type="compositionally biased region" description="Gly residues" evidence="5">
    <location>
        <begin position="1113"/>
        <end position="1123"/>
    </location>
</feature>
<dbReference type="SMART" id="SM00822">
    <property type="entry name" value="PKS_KR"/>
    <property type="match status" value="1"/>
</dbReference>
<dbReference type="PROSITE" id="PS00606">
    <property type="entry name" value="KS3_1"/>
    <property type="match status" value="1"/>
</dbReference>
<evidence type="ECO:0000256" key="3">
    <source>
        <dbReference type="ARBA" id="ARBA00022679"/>
    </source>
</evidence>
<proteinExistence type="predicted"/>
<dbReference type="InterPro" id="IPR016039">
    <property type="entry name" value="Thiolase-like"/>
</dbReference>
<dbReference type="InterPro" id="IPR020841">
    <property type="entry name" value="PKS_Beta-ketoAc_synthase_dom"/>
</dbReference>
<dbReference type="Pfam" id="PF16197">
    <property type="entry name" value="KAsynt_C_assoc"/>
    <property type="match status" value="1"/>
</dbReference>
<feature type="domain" description="PKS/mFAS DH" evidence="8">
    <location>
        <begin position="1805"/>
        <end position="2095"/>
    </location>
</feature>
<dbReference type="Pfam" id="PF00109">
    <property type="entry name" value="ketoacyl-synt"/>
    <property type="match status" value="1"/>
</dbReference>
<dbReference type="Proteomes" id="UP000215316">
    <property type="component" value="Unassembled WGS sequence"/>
</dbReference>
<dbReference type="InterPro" id="IPR057326">
    <property type="entry name" value="KR_dom"/>
</dbReference>
<dbReference type="InterPro" id="IPR014043">
    <property type="entry name" value="Acyl_transferase_dom"/>
</dbReference>
<keyword evidence="3" id="KW-0808">Transferase</keyword>
<dbReference type="InterPro" id="IPR014030">
    <property type="entry name" value="Ketoacyl_synth_N"/>
</dbReference>
<feature type="region of interest" description="Disordered" evidence="5">
    <location>
        <begin position="1295"/>
        <end position="1315"/>
    </location>
</feature>
<dbReference type="InterPro" id="IPR016036">
    <property type="entry name" value="Malonyl_transacylase_ACP-bd"/>
</dbReference>
<feature type="compositionally biased region" description="Low complexity" evidence="5">
    <location>
        <begin position="1096"/>
        <end position="1111"/>
    </location>
</feature>
<evidence type="ECO:0000256" key="4">
    <source>
        <dbReference type="PROSITE-ProRule" id="PRU01363"/>
    </source>
</evidence>
<feature type="active site" description="Proton acceptor; for dehydratase activity" evidence="4">
    <location>
        <position position="1842"/>
    </location>
</feature>
<gene>
    <name evidence="9" type="ORF">B5P24_12135</name>
</gene>
<dbReference type="Gene3D" id="3.40.47.10">
    <property type="match status" value="1"/>
</dbReference>
<keyword evidence="1" id="KW-0596">Phosphopantetheine</keyword>
<dbReference type="InterPro" id="IPR052568">
    <property type="entry name" value="PKS-FAS_Synthase"/>
</dbReference>
<feature type="compositionally biased region" description="Low complexity" evidence="5">
    <location>
        <begin position="1934"/>
        <end position="1952"/>
    </location>
</feature>
<dbReference type="RefSeq" id="WP_094129919.1">
    <property type="nucleotide sequence ID" value="NZ_CP040788.1"/>
</dbReference>
<feature type="region of interest" description="Disordered" evidence="5">
    <location>
        <begin position="1934"/>
        <end position="1955"/>
    </location>
</feature>
<keyword evidence="10" id="KW-1185">Reference proteome</keyword>
<dbReference type="InterPro" id="IPR036291">
    <property type="entry name" value="NAD(P)-bd_dom_sf"/>
</dbReference>
<feature type="active site" description="Proton donor; for dehydratase activity" evidence="4">
    <location>
        <position position="2009"/>
    </location>
</feature>
<dbReference type="Pfam" id="PF00698">
    <property type="entry name" value="Acyl_transf_1"/>
    <property type="match status" value="1"/>
</dbReference>
<dbReference type="SUPFAM" id="SSF55048">
    <property type="entry name" value="Probable ACP-binding domain of malonyl-CoA ACP transacylase"/>
    <property type="match status" value="1"/>
</dbReference>
<dbReference type="PROSITE" id="PS52004">
    <property type="entry name" value="KS3_2"/>
    <property type="match status" value="1"/>
</dbReference>
<feature type="domain" description="Carrier" evidence="6">
    <location>
        <begin position="1221"/>
        <end position="1298"/>
    </location>
</feature>
<feature type="region of interest" description="Disordered" evidence="5">
    <location>
        <begin position="1088"/>
        <end position="1145"/>
    </location>
</feature>
<dbReference type="Pfam" id="PF02801">
    <property type="entry name" value="Ketoacyl-synt_C"/>
    <property type="match status" value="1"/>
</dbReference>
<dbReference type="InterPro" id="IPR009081">
    <property type="entry name" value="PP-bd_ACP"/>
</dbReference>
<dbReference type="SUPFAM" id="SSF53901">
    <property type="entry name" value="Thiolase-like"/>
    <property type="match status" value="1"/>
</dbReference>